<keyword evidence="1" id="KW-0472">Membrane</keyword>
<accession>A0A4V3A2B0</accession>
<reference evidence="2 3" key="1">
    <citation type="journal article" date="2019" name="Appl. Microbiol. Biotechnol.">
        <title>Uncovering carbohydrate metabolism through a genotype-phenotype association study of 56 lactic acid bacteria genomes.</title>
        <authorList>
            <person name="Buron-Moles G."/>
            <person name="Chailyan A."/>
            <person name="Dolejs I."/>
            <person name="Forster J."/>
            <person name="Miks M.H."/>
        </authorList>
    </citation>
    <scope>NUCLEOTIDE SEQUENCE [LARGE SCALE GENOMIC DNA]</scope>
    <source>
        <strain evidence="2 3">ATCC 700006</strain>
    </source>
</reference>
<gene>
    <name evidence="2" type="ORF">C5L23_001419</name>
</gene>
<comment type="caution">
    <text evidence="2">The sequence shown here is derived from an EMBL/GenBank/DDBJ whole genome shotgun (WGS) entry which is preliminary data.</text>
</comment>
<evidence type="ECO:0008006" key="4">
    <source>
        <dbReference type="Google" id="ProtNLM"/>
    </source>
</evidence>
<feature type="transmembrane region" description="Helical" evidence="1">
    <location>
        <begin position="53"/>
        <end position="75"/>
    </location>
</feature>
<keyword evidence="3" id="KW-1185">Reference proteome</keyword>
<name>A0A4V3A2B0_9LACO</name>
<dbReference type="EMBL" id="PUFI01000015">
    <property type="protein sequence ID" value="TDG67620.1"/>
    <property type="molecule type" value="Genomic_DNA"/>
</dbReference>
<keyword evidence="1" id="KW-1133">Transmembrane helix</keyword>
<keyword evidence="1" id="KW-0812">Transmembrane</keyword>
<dbReference type="Proteomes" id="UP000295681">
    <property type="component" value="Unassembled WGS sequence"/>
</dbReference>
<dbReference type="STRING" id="907931.GCA_000165675_00020"/>
<proteinExistence type="predicted"/>
<evidence type="ECO:0000256" key="1">
    <source>
        <dbReference type="SAM" id="Phobius"/>
    </source>
</evidence>
<dbReference type="AlphaFoldDB" id="A0A4V3A2B0"/>
<dbReference type="NCBIfam" id="NF033218">
    <property type="entry name" value="anchor_AmaP"/>
    <property type="match status" value="1"/>
</dbReference>
<evidence type="ECO:0000313" key="3">
    <source>
        <dbReference type="Proteomes" id="UP000295681"/>
    </source>
</evidence>
<organism evidence="2 3">
    <name type="scientific">Leuconostoc fallax</name>
    <dbReference type="NCBI Taxonomy" id="1251"/>
    <lineage>
        <taxon>Bacteria</taxon>
        <taxon>Bacillati</taxon>
        <taxon>Bacillota</taxon>
        <taxon>Bacilli</taxon>
        <taxon>Lactobacillales</taxon>
        <taxon>Lactobacillaceae</taxon>
        <taxon>Leuconostoc</taxon>
    </lineage>
</organism>
<protein>
    <recommendedName>
        <fullName evidence="4">Alkaline shock response membrane anchor protein AmaP</fullName>
    </recommendedName>
</protein>
<dbReference type="RefSeq" id="WP_010008496.1">
    <property type="nucleotide sequence ID" value="NZ_JAGYGP010000001.1"/>
</dbReference>
<evidence type="ECO:0000313" key="2">
    <source>
        <dbReference type="EMBL" id="TDG67620.1"/>
    </source>
</evidence>
<sequence length="186" mass="21432">MNKLIKLLLSLVGLVYIAALLPIAVTRRAFPFYQNIHDYMRQLPLDRQEWSLYYYWFVIGLLGALILGLLVVWLYPKPQYNLTMTKSQEGQLLLTDRSITNFVHTIVSGRGIDSTKIKVKIRQRQVNIIVKGMTAKKSQINGAYEDLVTEINRKVNGLIGKDDIDVKTKIIVHRQTDHSRKNPRVV</sequence>